<evidence type="ECO:0000313" key="6">
    <source>
        <dbReference type="EMBL" id="MDP1028381.1"/>
    </source>
</evidence>
<accession>A0ABT9ENI2</accession>
<proteinExistence type="predicted"/>
<evidence type="ECO:0000256" key="2">
    <source>
        <dbReference type="ARBA" id="ARBA00022692"/>
    </source>
</evidence>
<dbReference type="PANTHER" id="PTHR31004">
    <property type="entry name" value="TRANSMEMBRANE PROTEIN 79"/>
    <property type="match status" value="1"/>
</dbReference>
<organism evidence="6 7">
    <name type="scientific">Sphingomonas aurea</name>
    <dbReference type="NCBI Taxonomy" id="3063994"/>
    <lineage>
        <taxon>Bacteria</taxon>
        <taxon>Pseudomonadati</taxon>
        <taxon>Pseudomonadota</taxon>
        <taxon>Alphaproteobacteria</taxon>
        <taxon>Sphingomonadales</taxon>
        <taxon>Sphingomonadaceae</taxon>
        <taxon>Sphingomonas</taxon>
    </lineage>
</organism>
<keyword evidence="2 5" id="KW-0812">Transmembrane</keyword>
<feature type="transmembrane region" description="Helical" evidence="5">
    <location>
        <begin position="60"/>
        <end position="82"/>
    </location>
</feature>
<protein>
    <submittedName>
        <fullName evidence="6">MAPEG family protein</fullName>
    </submittedName>
</protein>
<evidence type="ECO:0000256" key="3">
    <source>
        <dbReference type="ARBA" id="ARBA00022989"/>
    </source>
</evidence>
<evidence type="ECO:0000256" key="1">
    <source>
        <dbReference type="ARBA" id="ARBA00004370"/>
    </source>
</evidence>
<dbReference type="Pfam" id="PF01124">
    <property type="entry name" value="MAPEG"/>
    <property type="match status" value="1"/>
</dbReference>
<evidence type="ECO:0000313" key="7">
    <source>
        <dbReference type="Proteomes" id="UP001230685"/>
    </source>
</evidence>
<evidence type="ECO:0000256" key="5">
    <source>
        <dbReference type="SAM" id="Phobius"/>
    </source>
</evidence>
<dbReference type="Proteomes" id="UP001230685">
    <property type="component" value="Unassembled WGS sequence"/>
</dbReference>
<keyword evidence="3 5" id="KW-1133">Transmembrane helix</keyword>
<keyword evidence="7" id="KW-1185">Reference proteome</keyword>
<comment type="subcellular location">
    <subcellularLocation>
        <location evidence="1">Membrane</location>
    </subcellularLocation>
</comment>
<keyword evidence="4 5" id="KW-0472">Membrane</keyword>
<gene>
    <name evidence="6" type="ORF">Q5H91_14245</name>
</gene>
<dbReference type="PANTHER" id="PTHR31004:SF1">
    <property type="entry name" value="TRANSMEMBRANE PROTEIN 79"/>
    <property type="match status" value="1"/>
</dbReference>
<dbReference type="SUPFAM" id="SSF161084">
    <property type="entry name" value="MAPEG domain-like"/>
    <property type="match status" value="1"/>
</dbReference>
<name>A0ABT9ENI2_9SPHN</name>
<dbReference type="Gene3D" id="1.20.120.550">
    <property type="entry name" value="Membrane associated eicosanoid/glutathione metabolism-like domain"/>
    <property type="match status" value="1"/>
</dbReference>
<dbReference type="EMBL" id="JAUUDS010000009">
    <property type="protein sequence ID" value="MDP1028381.1"/>
    <property type="molecule type" value="Genomic_DNA"/>
</dbReference>
<feature type="transmembrane region" description="Helical" evidence="5">
    <location>
        <begin position="165"/>
        <end position="188"/>
    </location>
</feature>
<feature type="transmembrane region" description="Helical" evidence="5">
    <location>
        <begin position="28"/>
        <end position="48"/>
    </location>
</feature>
<dbReference type="InterPro" id="IPR001129">
    <property type="entry name" value="Membr-assoc_MAPEG"/>
</dbReference>
<dbReference type="InterPro" id="IPR023352">
    <property type="entry name" value="MAPEG-like_dom_sf"/>
</dbReference>
<feature type="transmembrane region" description="Helical" evidence="5">
    <location>
        <begin position="138"/>
        <end position="158"/>
    </location>
</feature>
<sequence>MPDVDRLDLPHRLAAEELSGFPAEQRRVAIRMAAALAVTAVAVAIGLLHPGPSLPPAERAMLAIRTDLFVVIWLAVAIGNVARLRFLSPADIAGSAAGPSSPRIAPASAFLQNTLEQVALAVPVHVALAIAMPRPATLLAILAALLAVGRLCFALGYAKGAAARAFGFALTFYPTLAALALAIGWTLIG</sequence>
<dbReference type="RefSeq" id="WP_305174109.1">
    <property type="nucleotide sequence ID" value="NZ_JAUUDS010000009.1"/>
</dbReference>
<evidence type="ECO:0000256" key="4">
    <source>
        <dbReference type="ARBA" id="ARBA00023136"/>
    </source>
</evidence>
<reference evidence="6 7" key="1">
    <citation type="submission" date="2023-07" db="EMBL/GenBank/DDBJ databases">
        <authorList>
            <person name="Kim M.K."/>
        </authorList>
    </citation>
    <scope>NUCLEOTIDE SEQUENCE [LARGE SCALE GENOMIC DNA]</scope>
    <source>
        <strain evidence="6 7">KR1UV-12</strain>
    </source>
</reference>
<comment type="caution">
    <text evidence="6">The sequence shown here is derived from an EMBL/GenBank/DDBJ whole genome shotgun (WGS) entry which is preliminary data.</text>
</comment>